<name>A0ABS7PHL4_9SPHN</name>
<sequence length="368" mass="39925">MKLALTSHLGDPLDQRTWSSAPANLTNALTALGVDVQPINSAILSPAHRTLLAARNLLSGLPPRDVSRFARARQLRGAYVGSQAARAGANHILCCTSLDAPVGSDISYSLWVDDSWHLLSRGLLSPGFADRAFEIVDALDRTAYRSAHRVLTFSEHLRADIIDHYGVSPERVIAVGCGSGPLPSFSGSKTYADGHMLFVAKHQFREKGGDLVLAALAHIRAARPQTRLVMVGNADAVERARTIDGVTAYDFLPREALIAQFHDAAMLVQPMLGDPWGQVYLEAMKAKAILVSLDRGALPELTDNGRLGTLVDRPDPRALADAVIATYARPQAELESIADEAQTRILTRFEWLHVAQRILNAIDHRGST</sequence>
<gene>
    <name evidence="2" type="ORF">K7G82_00720</name>
</gene>
<dbReference type="PANTHER" id="PTHR46401">
    <property type="entry name" value="GLYCOSYLTRANSFERASE WBBK-RELATED"/>
    <property type="match status" value="1"/>
</dbReference>
<dbReference type="Gene3D" id="3.40.50.2000">
    <property type="entry name" value="Glycogen Phosphorylase B"/>
    <property type="match status" value="2"/>
</dbReference>
<dbReference type="Proteomes" id="UP000706039">
    <property type="component" value="Unassembled WGS sequence"/>
</dbReference>
<reference evidence="2 3" key="1">
    <citation type="submission" date="2021-08" db="EMBL/GenBank/DDBJ databases">
        <authorList>
            <person name="Tuo L."/>
        </authorList>
    </citation>
    <scope>NUCLEOTIDE SEQUENCE [LARGE SCALE GENOMIC DNA]</scope>
    <source>
        <strain evidence="2 3">JCM 31229</strain>
    </source>
</reference>
<keyword evidence="1" id="KW-0808">Transferase</keyword>
<protein>
    <submittedName>
        <fullName evidence="2">Glycosyltransferase family 4 protein</fullName>
    </submittedName>
</protein>
<evidence type="ECO:0000313" key="3">
    <source>
        <dbReference type="Proteomes" id="UP000706039"/>
    </source>
</evidence>
<organism evidence="2 3">
    <name type="scientific">Sphingomonas colocasiae</name>
    <dbReference type="NCBI Taxonomy" id="1848973"/>
    <lineage>
        <taxon>Bacteria</taxon>
        <taxon>Pseudomonadati</taxon>
        <taxon>Pseudomonadota</taxon>
        <taxon>Alphaproteobacteria</taxon>
        <taxon>Sphingomonadales</taxon>
        <taxon>Sphingomonadaceae</taxon>
        <taxon>Sphingomonas</taxon>
    </lineage>
</organism>
<dbReference type="CDD" id="cd03801">
    <property type="entry name" value="GT4_PimA-like"/>
    <property type="match status" value="1"/>
</dbReference>
<evidence type="ECO:0000313" key="2">
    <source>
        <dbReference type="EMBL" id="MBY8820792.1"/>
    </source>
</evidence>
<accession>A0ABS7PHL4</accession>
<proteinExistence type="predicted"/>
<dbReference type="EMBL" id="JAINVV010000001">
    <property type="protein sequence ID" value="MBY8820792.1"/>
    <property type="molecule type" value="Genomic_DNA"/>
</dbReference>
<dbReference type="SUPFAM" id="SSF53756">
    <property type="entry name" value="UDP-Glycosyltransferase/glycogen phosphorylase"/>
    <property type="match status" value="1"/>
</dbReference>
<evidence type="ECO:0000256" key="1">
    <source>
        <dbReference type="ARBA" id="ARBA00022679"/>
    </source>
</evidence>
<comment type="caution">
    <text evidence="2">The sequence shown here is derived from an EMBL/GenBank/DDBJ whole genome shotgun (WGS) entry which is preliminary data.</text>
</comment>
<dbReference type="PANTHER" id="PTHR46401:SF2">
    <property type="entry name" value="GLYCOSYLTRANSFERASE WBBK-RELATED"/>
    <property type="match status" value="1"/>
</dbReference>
<dbReference type="Pfam" id="PF13692">
    <property type="entry name" value="Glyco_trans_1_4"/>
    <property type="match status" value="1"/>
</dbReference>
<keyword evidence="3" id="KW-1185">Reference proteome</keyword>
<dbReference type="RefSeq" id="WP_222987902.1">
    <property type="nucleotide sequence ID" value="NZ_JAINVV010000001.1"/>
</dbReference>